<dbReference type="GO" id="GO:0006874">
    <property type="term" value="P:intracellular calcium ion homeostasis"/>
    <property type="evidence" value="ECO:0007669"/>
    <property type="project" value="TreeGrafter"/>
</dbReference>
<evidence type="ECO:0000256" key="9">
    <source>
        <dbReference type="ARBA" id="ARBA00022989"/>
    </source>
</evidence>
<evidence type="ECO:0000313" key="12">
    <source>
        <dbReference type="WBParaSite" id="GPUH_0000062801-mRNA-1"/>
    </source>
</evidence>
<dbReference type="GO" id="GO:0140358">
    <property type="term" value="F:P-type transmembrane transporter activity"/>
    <property type="evidence" value="ECO:0007669"/>
    <property type="project" value="InterPro"/>
</dbReference>
<protein>
    <submittedName>
        <fullName evidence="12">Cation_ATPase_C domain-containing protein</fullName>
    </submittedName>
</protein>
<sequence length="320" mass="35466">LDEWPPAYQKEWYGLIDPTYQLAMSGPTFEVIFHEYPELLHKFITVCDVFARMSPDQKQLLVNKLQEVEYTVAMCGDGANDCAALKAAHAGISLSEAEASIAAPFTSRIPDIRCVPIIIRRAALVTSFGMFKYMAGYSLTQFITVLLLYWLSGNLTDYQFLFIDLFLVTAVAACFGYTPPCEKLSASRPPTKLLSLSTVCSILGQLLIVFFFQLLIFISTAAQPWFAPYAVPVGVLPDDKKSMQGTAIFCLSSFQYITLAVVYSKGPPFRKTLFSNTLFGTCLGLFLLRFLIDSLLDGGDKIICKSSFSLLSPANCVKFI</sequence>
<evidence type="ECO:0000256" key="2">
    <source>
        <dbReference type="ARBA" id="ARBA00022553"/>
    </source>
</evidence>
<dbReference type="GO" id="GO:0016020">
    <property type="term" value="C:membrane"/>
    <property type="evidence" value="ECO:0007669"/>
    <property type="project" value="UniProtKB-SubCell"/>
</dbReference>
<evidence type="ECO:0000256" key="3">
    <source>
        <dbReference type="ARBA" id="ARBA00022692"/>
    </source>
</evidence>
<evidence type="ECO:0000256" key="7">
    <source>
        <dbReference type="ARBA" id="ARBA00022842"/>
    </source>
</evidence>
<dbReference type="GO" id="GO:0016887">
    <property type="term" value="F:ATP hydrolysis activity"/>
    <property type="evidence" value="ECO:0007669"/>
    <property type="project" value="InterPro"/>
</dbReference>
<feature type="transmembrane region" description="Helical" evidence="11">
    <location>
        <begin position="130"/>
        <end position="152"/>
    </location>
</feature>
<keyword evidence="9 11" id="KW-1133">Transmembrane helix</keyword>
<dbReference type="PANTHER" id="PTHR45630">
    <property type="entry name" value="CATION-TRANSPORTING ATPASE-RELATED"/>
    <property type="match status" value="1"/>
</dbReference>
<accession>A0A183CVY7</accession>
<keyword evidence="3 11" id="KW-0812">Transmembrane</keyword>
<dbReference type="GO" id="GO:0005524">
    <property type="term" value="F:ATP binding"/>
    <property type="evidence" value="ECO:0007669"/>
    <property type="project" value="UniProtKB-KW"/>
</dbReference>
<dbReference type="WBParaSite" id="GPUH_0000062801-mRNA-1">
    <property type="protein sequence ID" value="GPUH_0000062801-mRNA-1"/>
    <property type="gene ID" value="GPUH_0000062801"/>
</dbReference>
<keyword evidence="5" id="KW-0547">Nucleotide-binding</keyword>
<dbReference type="AlphaFoldDB" id="A0A183CVY7"/>
<dbReference type="NCBIfam" id="TIGR01494">
    <property type="entry name" value="ATPase_P-type"/>
    <property type="match status" value="1"/>
</dbReference>
<keyword evidence="4" id="KW-0479">Metal-binding</keyword>
<dbReference type="InterPro" id="IPR001757">
    <property type="entry name" value="P_typ_ATPase"/>
</dbReference>
<dbReference type="InterPro" id="IPR036412">
    <property type="entry name" value="HAD-like_sf"/>
</dbReference>
<dbReference type="SUPFAM" id="SSF56784">
    <property type="entry name" value="HAD-like"/>
    <property type="match status" value="1"/>
</dbReference>
<evidence type="ECO:0000256" key="10">
    <source>
        <dbReference type="ARBA" id="ARBA00023136"/>
    </source>
</evidence>
<feature type="transmembrane region" description="Helical" evidence="11">
    <location>
        <begin position="273"/>
        <end position="292"/>
    </location>
</feature>
<name>A0A183CVY7_9BILA</name>
<evidence type="ECO:0000256" key="1">
    <source>
        <dbReference type="ARBA" id="ARBA00004141"/>
    </source>
</evidence>
<keyword evidence="8" id="KW-1278">Translocase</keyword>
<reference evidence="12" key="1">
    <citation type="submission" date="2016-06" db="UniProtKB">
        <authorList>
            <consortium name="WormBaseParasite"/>
        </authorList>
    </citation>
    <scope>IDENTIFICATION</scope>
</reference>
<keyword evidence="7" id="KW-0460">Magnesium</keyword>
<evidence type="ECO:0000256" key="11">
    <source>
        <dbReference type="SAM" id="Phobius"/>
    </source>
</evidence>
<comment type="subcellular location">
    <subcellularLocation>
        <location evidence="1">Membrane</location>
        <topology evidence="1">Multi-pass membrane protein</topology>
    </subcellularLocation>
</comment>
<evidence type="ECO:0000256" key="4">
    <source>
        <dbReference type="ARBA" id="ARBA00022723"/>
    </source>
</evidence>
<dbReference type="PANTHER" id="PTHR45630:SF8">
    <property type="entry name" value="CATION-TRANSPORTING ATPASE"/>
    <property type="match status" value="1"/>
</dbReference>
<evidence type="ECO:0000256" key="6">
    <source>
        <dbReference type="ARBA" id="ARBA00022840"/>
    </source>
</evidence>
<feature type="transmembrane region" description="Helical" evidence="11">
    <location>
        <begin position="158"/>
        <end position="178"/>
    </location>
</feature>
<feature type="transmembrane region" description="Helical" evidence="11">
    <location>
        <begin position="199"/>
        <end position="222"/>
    </location>
</feature>
<dbReference type="Gene3D" id="3.40.50.1000">
    <property type="entry name" value="HAD superfamily/HAD-like"/>
    <property type="match status" value="1"/>
</dbReference>
<feature type="transmembrane region" description="Helical" evidence="11">
    <location>
        <begin position="242"/>
        <end position="261"/>
    </location>
</feature>
<keyword evidence="10 11" id="KW-0472">Membrane</keyword>
<keyword evidence="6" id="KW-0067">ATP-binding</keyword>
<dbReference type="PROSITE" id="PS01229">
    <property type="entry name" value="COF_2"/>
    <property type="match status" value="1"/>
</dbReference>
<dbReference type="GO" id="GO:0019829">
    <property type="term" value="F:ATPase-coupled monoatomic cation transmembrane transporter activity"/>
    <property type="evidence" value="ECO:0007669"/>
    <property type="project" value="TreeGrafter"/>
</dbReference>
<proteinExistence type="predicted"/>
<evidence type="ECO:0000256" key="5">
    <source>
        <dbReference type="ARBA" id="ARBA00022741"/>
    </source>
</evidence>
<dbReference type="SUPFAM" id="SSF81665">
    <property type="entry name" value="Calcium ATPase, transmembrane domain M"/>
    <property type="match status" value="1"/>
</dbReference>
<evidence type="ECO:0000256" key="8">
    <source>
        <dbReference type="ARBA" id="ARBA00022967"/>
    </source>
</evidence>
<dbReference type="GO" id="GO:0046872">
    <property type="term" value="F:metal ion binding"/>
    <property type="evidence" value="ECO:0007669"/>
    <property type="project" value="UniProtKB-KW"/>
</dbReference>
<keyword evidence="2" id="KW-0597">Phosphoprotein</keyword>
<dbReference type="InterPro" id="IPR023298">
    <property type="entry name" value="ATPase_P-typ_TM_dom_sf"/>
</dbReference>
<organism evidence="12">
    <name type="scientific">Gongylonema pulchrum</name>
    <dbReference type="NCBI Taxonomy" id="637853"/>
    <lineage>
        <taxon>Eukaryota</taxon>
        <taxon>Metazoa</taxon>
        <taxon>Ecdysozoa</taxon>
        <taxon>Nematoda</taxon>
        <taxon>Chromadorea</taxon>
        <taxon>Rhabditida</taxon>
        <taxon>Spirurina</taxon>
        <taxon>Spiruromorpha</taxon>
        <taxon>Spiruroidea</taxon>
        <taxon>Gongylonematidae</taxon>
        <taxon>Gongylonema</taxon>
    </lineage>
</organism>
<dbReference type="GO" id="GO:0015203">
    <property type="term" value="F:polyamine transmembrane transporter activity"/>
    <property type="evidence" value="ECO:0007669"/>
    <property type="project" value="TreeGrafter"/>
</dbReference>
<dbReference type="InterPro" id="IPR006544">
    <property type="entry name" value="P-type_TPase_V"/>
</dbReference>
<dbReference type="InterPro" id="IPR023214">
    <property type="entry name" value="HAD_sf"/>
</dbReference>